<proteinExistence type="inferred from homology"/>
<keyword evidence="5 10" id="KW-0276">Fatty acid metabolism</keyword>
<evidence type="ECO:0000259" key="12">
    <source>
        <dbReference type="PROSITE" id="PS50989"/>
    </source>
</evidence>
<dbReference type="Gene3D" id="3.90.226.10">
    <property type="entry name" value="2-enoyl-CoA Hydratase, Chain A, domain 1"/>
    <property type="match status" value="1"/>
</dbReference>
<evidence type="ECO:0000256" key="7">
    <source>
        <dbReference type="ARBA" id="ARBA00023098"/>
    </source>
</evidence>
<comment type="subunit">
    <text evidence="10">Acetyl-CoA carboxylase is a heterohexamer composed of biotin carboxyl carrier protein (AccB), biotin carboxylase (AccC) and two subunits each of ACCase subunit alpha (AccA) and ACCase subunit beta (AccD).</text>
</comment>
<dbReference type="NCBIfam" id="NF004344">
    <property type="entry name" value="PRK05724.1"/>
    <property type="match status" value="1"/>
</dbReference>
<comment type="subcellular location">
    <subcellularLocation>
        <location evidence="10">Cytoplasm</location>
    </subcellularLocation>
</comment>
<name>A0A660L1D2_9BACL</name>
<dbReference type="InterPro" id="IPR029045">
    <property type="entry name" value="ClpP/crotonase-like_dom_sf"/>
</dbReference>
<feature type="domain" description="CoA carboxyltransferase C-terminal" evidence="12">
    <location>
        <begin position="35"/>
        <end position="292"/>
    </location>
</feature>
<dbReference type="Pfam" id="PF03255">
    <property type="entry name" value="ACCA"/>
    <property type="match status" value="1"/>
</dbReference>
<evidence type="ECO:0000256" key="8">
    <source>
        <dbReference type="ARBA" id="ARBA00023160"/>
    </source>
</evidence>
<accession>A0A660L1D2</accession>
<keyword evidence="7 10" id="KW-0443">Lipid metabolism</keyword>
<evidence type="ECO:0000256" key="10">
    <source>
        <dbReference type="HAMAP-Rule" id="MF_00823"/>
    </source>
</evidence>
<comment type="similarity">
    <text evidence="10">Belongs to the AccA family.</text>
</comment>
<evidence type="ECO:0000313" key="13">
    <source>
        <dbReference type="EMBL" id="RKQ84657.1"/>
    </source>
</evidence>
<evidence type="ECO:0000256" key="9">
    <source>
        <dbReference type="ARBA" id="ARBA00049152"/>
    </source>
</evidence>
<dbReference type="GO" id="GO:2001295">
    <property type="term" value="P:malonyl-CoA biosynthetic process"/>
    <property type="evidence" value="ECO:0007669"/>
    <property type="project" value="UniProtKB-UniRule"/>
</dbReference>
<dbReference type="UniPathway" id="UPA00655">
    <property type="reaction ID" value="UER00711"/>
</dbReference>
<keyword evidence="6 10" id="KW-0067">ATP-binding</keyword>
<sequence length="340" mass="37753">MAGELPFERPLLDLELKIRELKAFMAEKGIDLRDEIERLEARARALAEELYRNLGPWERVLVARHPERPTTLEIVEHVFEDFFELHGDRLYGDDPAVVGGIALFEGLPVTVIGHQKGKTTEEQIRRNFGMPHPEGNRKALRLMRQAEKFGRPVITFVNTPGAYPGKGAEERGQGLAIAENLWTMAGLRVPIVTFVVGEGASGGALALAVADRLYMLEYAWFTVIAPEGAAALLWRDAKEAPRAAAALKLTARDLLELGVIDAIVPEPLGGAHKDPEAVYGEIRRFLRLALDELLLVPPEDLVERRYRRLRSVGRFSSLLSSVDGDEAAEEEDRPPDGTRS</sequence>
<dbReference type="EMBL" id="RBIJ01000003">
    <property type="protein sequence ID" value="RKQ84657.1"/>
    <property type="molecule type" value="Genomic_DNA"/>
</dbReference>
<comment type="pathway">
    <text evidence="1 10">Lipid metabolism; malonyl-CoA biosynthesis; malonyl-CoA from acetyl-CoA: step 1/1.</text>
</comment>
<evidence type="ECO:0000256" key="5">
    <source>
        <dbReference type="ARBA" id="ARBA00022832"/>
    </source>
</evidence>
<dbReference type="OrthoDB" id="9808023at2"/>
<dbReference type="InterPro" id="IPR011763">
    <property type="entry name" value="COA_CT_C"/>
</dbReference>
<evidence type="ECO:0000256" key="6">
    <source>
        <dbReference type="ARBA" id="ARBA00022840"/>
    </source>
</evidence>
<dbReference type="Proteomes" id="UP000267019">
    <property type="component" value="Unassembled WGS sequence"/>
</dbReference>
<dbReference type="NCBIfam" id="TIGR00513">
    <property type="entry name" value="accA"/>
    <property type="match status" value="1"/>
</dbReference>
<keyword evidence="4 10" id="KW-0547">Nucleotide-binding</keyword>
<keyword evidence="2 10" id="KW-0444">Lipid biosynthesis</keyword>
<comment type="caution">
    <text evidence="13">The sequence shown here is derived from an EMBL/GenBank/DDBJ whole genome shotgun (WGS) entry which is preliminary data.</text>
</comment>
<dbReference type="PROSITE" id="PS50989">
    <property type="entry name" value="COA_CT_CTER"/>
    <property type="match status" value="1"/>
</dbReference>
<dbReference type="PANTHER" id="PTHR42853:SF3">
    <property type="entry name" value="ACETYL-COENZYME A CARBOXYLASE CARBOXYL TRANSFERASE SUBUNIT ALPHA, CHLOROPLASTIC"/>
    <property type="match status" value="1"/>
</dbReference>
<dbReference type="GO" id="GO:0009317">
    <property type="term" value="C:acetyl-CoA carboxylase complex"/>
    <property type="evidence" value="ECO:0007669"/>
    <property type="project" value="InterPro"/>
</dbReference>
<dbReference type="PRINTS" id="PR01069">
    <property type="entry name" value="ACCCTRFRASEA"/>
</dbReference>
<dbReference type="PANTHER" id="PTHR42853">
    <property type="entry name" value="ACETYL-COENZYME A CARBOXYLASE CARBOXYL TRANSFERASE SUBUNIT ALPHA"/>
    <property type="match status" value="1"/>
</dbReference>
<dbReference type="GO" id="GO:0003989">
    <property type="term" value="F:acetyl-CoA carboxylase activity"/>
    <property type="evidence" value="ECO:0007669"/>
    <property type="project" value="InterPro"/>
</dbReference>
<dbReference type="GO" id="GO:0016743">
    <property type="term" value="F:carboxyl- or carbamoyltransferase activity"/>
    <property type="evidence" value="ECO:0007669"/>
    <property type="project" value="UniProtKB-UniRule"/>
</dbReference>
<keyword evidence="14" id="KW-1185">Reference proteome</keyword>
<feature type="compositionally biased region" description="Acidic residues" evidence="11">
    <location>
        <begin position="323"/>
        <end position="333"/>
    </location>
</feature>
<dbReference type="AlphaFoldDB" id="A0A660L1D2"/>
<dbReference type="NCBIfam" id="NF041504">
    <property type="entry name" value="AccA_sub"/>
    <property type="match status" value="1"/>
</dbReference>
<evidence type="ECO:0000256" key="4">
    <source>
        <dbReference type="ARBA" id="ARBA00022741"/>
    </source>
</evidence>
<dbReference type="SUPFAM" id="SSF52096">
    <property type="entry name" value="ClpP/crotonase"/>
    <property type="match status" value="1"/>
</dbReference>
<dbReference type="GO" id="GO:0005524">
    <property type="term" value="F:ATP binding"/>
    <property type="evidence" value="ECO:0007669"/>
    <property type="project" value="UniProtKB-KW"/>
</dbReference>
<evidence type="ECO:0000256" key="3">
    <source>
        <dbReference type="ARBA" id="ARBA00022679"/>
    </source>
</evidence>
<dbReference type="EC" id="2.1.3.15" evidence="10"/>
<dbReference type="RefSeq" id="WP_121444406.1">
    <property type="nucleotide sequence ID" value="NZ_RBIJ01000003.1"/>
</dbReference>
<protein>
    <recommendedName>
        <fullName evidence="10">Acetyl-coenzyme A carboxylase carboxyl transferase subunit alpha</fullName>
        <shortName evidence="10">ACCase subunit alpha</shortName>
        <shortName evidence="10">Acetyl-CoA carboxylase carboxyltransferase subunit alpha</shortName>
        <ecNumber evidence="10">2.1.3.15</ecNumber>
    </recommendedName>
</protein>
<dbReference type="InterPro" id="IPR001095">
    <property type="entry name" value="Acetyl_CoA_COase_a_su"/>
</dbReference>
<dbReference type="GO" id="GO:0006633">
    <property type="term" value="P:fatty acid biosynthetic process"/>
    <property type="evidence" value="ECO:0007669"/>
    <property type="project" value="UniProtKB-KW"/>
</dbReference>
<keyword evidence="3 10" id="KW-0808">Transferase</keyword>
<comment type="function">
    <text evidence="10">Component of the acetyl coenzyme A carboxylase (ACC) complex. First, biotin carboxylase catalyzes the carboxylation of biotin on its carrier protein (BCCP) and then the CO(2) group is transferred by the carboxyltransferase to acetyl-CoA to form malonyl-CoA.</text>
</comment>
<gene>
    <name evidence="10" type="primary">accA</name>
    <name evidence="13" type="ORF">C7438_1146</name>
</gene>
<feature type="region of interest" description="Disordered" evidence="11">
    <location>
        <begin position="320"/>
        <end position="340"/>
    </location>
</feature>
<keyword evidence="8 10" id="KW-0275">Fatty acid biosynthesis</keyword>
<dbReference type="HAMAP" id="MF_00823">
    <property type="entry name" value="AcetylCoA_CT_alpha"/>
    <property type="match status" value="1"/>
</dbReference>
<evidence type="ECO:0000256" key="2">
    <source>
        <dbReference type="ARBA" id="ARBA00022516"/>
    </source>
</evidence>
<evidence type="ECO:0000256" key="1">
    <source>
        <dbReference type="ARBA" id="ARBA00004956"/>
    </source>
</evidence>
<organism evidence="13 14">
    <name type="scientific">Brockia lithotrophica</name>
    <dbReference type="NCBI Taxonomy" id="933949"/>
    <lineage>
        <taxon>Bacteria</taxon>
        <taxon>Bacillati</taxon>
        <taxon>Bacillota</taxon>
        <taxon>Bacilli</taxon>
        <taxon>Bacillales</taxon>
        <taxon>Bacillales Family X. Incertae Sedis</taxon>
        <taxon>Brockia</taxon>
    </lineage>
</organism>
<evidence type="ECO:0000256" key="11">
    <source>
        <dbReference type="SAM" id="MobiDB-lite"/>
    </source>
</evidence>
<reference evidence="13 14" key="1">
    <citation type="submission" date="2018-10" db="EMBL/GenBank/DDBJ databases">
        <title>Genomic Encyclopedia of Type Strains, Phase IV (KMG-IV): sequencing the most valuable type-strain genomes for metagenomic binning, comparative biology and taxonomic classification.</title>
        <authorList>
            <person name="Goeker M."/>
        </authorList>
    </citation>
    <scope>NUCLEOTIDE SEQUENCE [LARGE SCALE GENOMIC DNA]</scope>
    <source>
        <strain evidence="13 14">DSM 22653</strain>
    </source>
</reference>
<evidence type="ECO:0000313" key="14">
    <source>
        <dbReference type="Proteomes" id="UP000267019"/>
    </source>
</evidence>
<comment type="catalytic activity">
    <reaction evidence="9 10">
        <text>N(6)-carboxybiotinyl-L-lysyl-[protein] + acetyl-CoA = N(6)-biotinyl-L-lysyl-[protein] + malonyl-CoA</text>
        <dbReference type="Rhea" id="RHEA:54728"/>
        <dbReference type="Rhea" id="RHEA-COMP:10505"/>
        <dbReference type="Rhea" id="RHEA-COMP:10506"/>
        <dbReference type="ChEBI" id="CHEBI:57288"/>
        <dbReference type="ChEBI" id="CHEBI:57384"/>
        <dbReference type="ChEBI" id="CHEBI:83144"/>
        <dbReference type="ChEBI" id="CHEBI:83145"/>
        <dbReference type="EC" id="2.1.3.15"/>
    </reaction>
</comment>
<keyword evidence="10" id="KW-0963">Cytoplasm</keyword>